<keyword evidence="3" id="KW-1185">Reference proteome</keyword>
<dbReference type="AlphaFoldDB" id="A0AAN8TW83"/>
<evidence type="ECO:0000313" key="2">
    <source>
        <dbReference type="EMBL" id="KAK6792172.1"/>
    </source>
</evidence>
<comment type="caution">
    <text evidence="2">The sequence shown here is derived from an EMBL/GenBank/DDBJ whole genome shotgun (WGS) entry which is preliminary data.</text>
</comment>
<gene>
    <name evidence="2" type="ORF">RDI58_011253</name>
</gene>
<organism evidence="2 3">
    <name type="scientific">Solanum bulbocastanum</name>
    <name type="common">Wild potato</name>
    <dbReference type="NCBI Taxonomy" id="147425"/>
    <lineage>
        <taxon>Eukaryota</taxon>
        <taxon>Viridiplantae</taxon>
        <taxon>Streptophyta</taxon>
        <taxon>Embryophyta</taxon>
        <taxon>Tracheophyta</taxon>
        <taxon>Spermatophyta</taxon>
        <taxon>Magnoliopsida</taxon>
        <taxon>eudicotyledons</taxon>
        <taxon>Gunneridae</taxon>
        <taxon>Pentapetalae</taxon>
        <taxon>asterids</taxon>
        <taxon>lamiids</taxon>
        <taxon>Solanales</taxon>
        <taxon>Solanaceae</taxon>
        <taxon>Solanoideae</taxon>
        <taxon>Solaneae</taxon>
        <taxon>Solanum</taxon>
    </lineage>
</organism>
<feature type="region of interest" description="Disordered" evidence="1">
    <location>
        <begin position="26"/>
        <end position="67"/>
    </location>
</feature>
<accession>A0AAN8TW83</accession>
<dbReference type="Proteomes" id="UP001371456">
    <property type="component" value="Unassembled WGS sequence"/>
</dbReference>
<evidence type="ECO:0000313" key="3">
    <source>
        <dbReference type="Proteomes" id="UP001371456"/>
    </source>
</evidence>
<feature type="compositionally biased region" description="Basic and acidic residues" evidence="1">
    <location>
        <begin position="26"/>
        <end position="47"/>
    </location>
</feature>
<proteinExistence type="predicted"/>
<protein>
    <submittedName>
        <fullName evidence="2">Uncharacterized protein</fullName>
    </submittedName>
</protein>
<dbReference type="EMBL" id="JBANQN010000004">
    <property type="protein sequence ID" value="KAK6792172.1"/>
    <property type="molecule type" value="Genomic_DNA"/>
</dbReference>
<name>A0AAN8TW83_SOLBU</name>
<sequence>MEVWNPKQQQNDQVIITNKFEALGDTKSIPKEEENKNREELPTKEDVTCENIGQEETPVANNEKNLL</sequence>
<reference evidence="2 3" key="1">
    <citation type="submission" date="2024-02" db="EMBL/GenBank/DDBJ databases">
        <title>de novo genome assembly of Solanum bulbocastanum strain 11H21.</title>
        <authorList>
            <person name="Hosaka A.J."/>
        </authorList>
    </citation>
    <scope>NUCLEOTIDE SEQUENCE [LARGE SCALE GENOMIC DNA]</scope>
    <source>
        <tissue evidence="2">Young leaves</tissue>
    </source>
</reference>
<evidence type="ECO:0000256" key="1">
    <source>
        <dbReference type="SAM" id="MobiDB-lite"/>
    </source>
</evidence>